<dbReference type="AlphaFoldDB" id="A0A0N5B002"/>
<sequence>MYADRLASLNNSTVSERIEYRRNQIVNRFKNNQPRMMTQQSVQKRQQIEQRIKQSDHEQTSDNIQPPQDSTAELHNLNLSDFKQETEAENNRNVNDVDDEFVDSGLSYIVKEKLRVFASEIRKRTSKIAEELDRDSDLEELESATTDNDKTERRPSLMSFIGLQPIKEKSNPNITTLSKLLKSSINPRGYKYLIWLWLLVTAFLYNALVIPLRSTYPYQTDENVNYWMIADYSADIMYVLDIFLVKPRIVFMRGGIPVVSIC</sequence>
<dbReference type="PANTHER" id="PTHR45638">
    <property type="entry name" value="CYCLIC NUCLEOTIDE-GATED CATION CHANNEL SUBUNIT A"/>
    <property type="match status" value="1"/>
</dbReference>
<evidence type="ECO:0000313" key="3">
    <source>
        <dbReference type="Proteomes" id="UP000046393"/>
    </source>
</evidence>
<feature type="compositionally biased region" description="Basic and acidic residues" evidence="1">
    <location>
        <begin position="46"/>
        <end position="60"/>
    </location>
</feature>
<keyword evidence="2" id="KW-0472">Membrane</keyword>
<keyword evidence="2" id="KW-0812">Transmembrane</keyword>
<dbReference type="GO" id="GO:0044877">
    <property type="term" value="F:protein-containing complex binding"/>
    <property type="evidence" value="ECO:0007669"/>
    <property type="project" value="TreeGrafter"/>
</dbReference>
<dbReference type="PANTHER" id="PTHR45638:SF1">
    <property type="entry name" value="CYCLIC NUCLEOTIDE-GATED ION CHANNEL SUBUNIT B, ISOFORM A"/>
    <property type="match status" value="1"/>
</dbReference>
<dbReference type="InterPro" id="IPR050866">
    <property type="entry name" value="CNG_cation_channel"/>
</dbReference>
<keyword evidence="3" id="KW-1185">Reference proteome</keyword>
<dbReference type="STRING" id="451379.A0A0N5B002"/>
<feature type="compositionally biased region" description="Polar residues" evidence="1">
    <location>
        <begin position="32"/>
        <end position="42"/>
    </location>
</feature>
<dbReference type="WBParaSite" id="SMUV_0001058701-mRNA-1">
    <property type="protein sequence ID" value="SMUV_0001058701-mRNA-1"/>
    <property type="gene ID" value="SMUV_0001058701"/>
</dbReference>
<dbReference type="GO" id="GO:0005223">
    <property type="term" value="F:intracellularly cGMP-activated cation channel activity"/>
    <property type="evidence" value="ECO:0007669"/>
    <property type="project" value="TreeGrafter"/>
</dbReference>
<evidence type="ECO:0000256" key="2">
    <source>
        <dbReference type="SAM" id="Phobius"/>
    </source>
</evidence>
<feature type="compositionally biased region" description="Polar residues" evidence="1">
    <location>
        <begin position="61"/>
        <end position="70"/>
    </location>
</feature>
<dbReference type="SUPFAM" id="SSF81324">
    <property type="entry name" value="Voltage-gated potassium channels"/>
    <property type="match status" value="1"/>
</dbReference>
<proteinExistence type="predicted"/>
<dbReference type="GO" id="GO:0005222">
    <property type="term" value="F:intracellularly cAMP-activated cation channel activity"/>
    <property type="evidence" value="ECO:0007669"/>
    <property type="project" value="TreeGrafter"/>
</dbReference>
<organism evidence="3 4">
    <name type="scientific">Syphacia muris</name>
    <dbReference type="NCBI Taxonomy" id="451379"/>
    <lineage>
        <taxon>Eukaryota</taxon>
        <taxon>Metazoa</taxon>
        <taxon>Ecdysozoa</taxon>
        <taxon>Nematoda</taxon>
        <taxon>Chromadorea</taxon>
        <taxon>Rhabditida</taxon>
        <taxon>Spirurina</taxon>
        <taxon>Oxyuridomorpha</taxon>
        <taxon>Oxyuroidea</taxon>
        <taxon>Oxyuridae</taxon>
        <taxon>Syphacia</taxon>
    </lineage>
</organism>
<protein>
    <submittedName>
        <fullName evidence="4">Ion_trans domain-containing protein</fullName>
    </submittedName>
</protein>
<feature type="transmembrane region" description="Helical" evidence="2">
    <location>
        <begin position="224"/>
        <end position="245"/>
    </location>
</feature>
<dbReference type="Proteomes" id="UP000046393">
    <property type="component" value="Unplaced"/>
</dbReference>
<dbReference type="GO" id="GO:0017071">
    <property type="term" value="C:intracellular cyclic nucleotide activated cation channel complex"/>
    <property type="evidence" value="ECO:0007669"/>
    <property type="project" value="TreeGrafter"/>
</dbReference>
<dbReference type="GO" id="GO:0005886">
    <property type="term" value="C:plasma membrane"/>
    <property type="evidence" value="ECO:0007669"/>
    <property type="project" value="TreeGrafter"/>
</dbReference>
<reference evidence="4" key="1">
    <citation type="submission" date="2017-02" db="UniProtKB">
        <authorList>
            <consortium name="WormBaseParasite"/>
        </authorList>
    </citation>
    <scope>IDENTIFICATION</scope>
</reference>
<keyword evidence="2" id="KW-1133">Transmembrane helix</keyword>
<feature type="transmembrane region" description="Helical" evidence="2">
    <location>
        <begin position="192"/>
        <end position="212"/>
    </location>
</feature>
<name>A0A0N5B002_9BILA</name>
<accession>A0A0N5B002</accession>
<evidence type="ECO:0000256" key="1">
    <source>
        <dbReference type="SAM" id="MobiDB-lite"/>
    </source>
</evidence>
<feature type="region of interest" description="Disordered" evidence="1">
    <location>
        <begin position="32"/>
        <end position="70"/>
    </location>
</feature>
<dbReference type="GO" id="GO:0030553">
    <property type="term" value="F:cGMP binding"/>
    <property type="evidence" value="ECO:0007669"/>
    <property type="project" value="TreeGrafter"/>
</dbReference>
<evidence type="ECO:0000313" key="4">
    <source>
        <dbReference type="WBParaSite" id="SMUV_0001058701-mRNA-1"/>
    </source>
</evidence>